<keyword evidence="2" id="KW-0175">Coiled coil</keyword>
<evidence type="ECO:0000256" key="1">
    <source>
        <dbReference type="ARBA" id="ARBA00004196"/>
    </source>
</evidence>
<comment type="subcellular location">
    <subcellularLocation>
        <location evidence="1">Cell envelope</location>
    </subcellularLocation>
</comment>
<dbReference type="PANTHER" id="PTHR32347:SF23">
    <property type="entry name" value="BLL5650 PROTEIN"/>
    <property type="match status" value="1"/>
</dbReference>
<dbReference type="SUPFAM" id="SSF111369">
    <property type="entry name" value="HlyD-like secretion proteins"/>
    <property type="match status" value="1"/>
</dbReference>
<dbReference type="Gene3D" id="2.40.420.20">
    <property type="match status" value="1"/>
</dbReference>
<accession>A0A917MCN8</accession>
<protein>
    <submittedName>
        <fullName evidence="5">ABC transporter permease</fullName>
    </submittedName>
</protein>
<dbReference type="Proteomes" id="UP000633278">
    <property type="component" value="Unassembled WGS sequence"/>
</dbReference>
<dbReference type="Gene3D" id="2.40.50.100">
    <property type="match status" value="1"/>
</dbReference>
<keyword evidence="3" id="KW-0472">Membrane</keyword>
<keyword evidence="6" id="KW-1185">Reference proteome</keyword>
<reference evidence="5" key="2">
    <citation type="submission" date="2020-09" db="EMBL/GenBank/DDBJ databases">
        <authorList>
            <person name="Sun Q."/>
            <person name="Zhou Y."/>
        </authorList>
    </citation>
    <scope>NUCLEOTIDE SEQUENCE</scope>
    <source>
        <strain evidence="5">CGMCC 1.15763</strain>
    </source>
</reference>
<dbReference type="Gene3D" id="1.10.287.470">
    <property type="entry name" value="Helix hairpin bin"/>
    <property type="match status" value="1"/>
</dbReference>
<dbReference type="InterPro" id="IPR058627">
    <property type="entry name" value="MdtA-like_C"/>
</dbReference>
<feature type="domain" description="Multidrug resistance protein MdtA-like C-terminal permuted SH3" evidence="4">
    <location>
        <begin position="345"/>
        <end position="404"/>
    </location>
</feature>
<evidence type="ECO:0000256" key="2">
    <source>
        <dbReference type="ARBA" id="ARBA00023054"/>
    </source>
</evidence>
<dbReference type="AlphaFoldDB" id="A0A917MCN8"/>
<reference evidence="5" key="1">
    <citation type="journal article" date="2014" name="Int. J. Syst. Evol. Microbiol.">
        <title>Complete genome sequence of Corynebacterium casei LMG S-19264T (=DSM 44701T), isolated from a smear-ripened cheese.</title>
        <authorList>
            <consortium name="US DOE Joint Genome Institute (JGI-PGF)"/>
            <person name="Walter F."/>
            <person name="Albersmeier A."/>
            <person name="Kalinowski J."/>
            <person name="Ruckert C."/>
        </authorList>
    </citation>
    <scope>NUCLEOTIDE SEQUENCE</scope>
    <source>
        <strain evidence="5">CGMCC 1.15763</strain>
    </source>
</reference>
<keyword evidence="3" id="KW-1133">Transmembrane helix</keyword>
<keyword evidence="3" id="KW-0812">Transmembrane</keyword>
<evidence type="ECO:0000313" key="6">
    <source>
        <dbReference type="Proteomes" id="UP000633278"/>
    </source>
</evidence>
<proteinExistence type="predicted"/>
<dbReference type="RefSeq" id="WP_188598089.1">
    <property type="nucleotide sequence ID" value="NZ_BMJW01000001.1"/>
</dbReference>
<comment type="caution">
    <text evidence="5">The sequence shown here is derived from an EMBL/GenBank/DDBJ whole genome shotgun (WGS) entry which is preliminary data.</text>
</comment>
<gene>
    <name evidence="5" type="ORF">GCM10011416_09160</name>
</gene>
<evidence type="ECO:0000313" key="5">
    <source>
        <dbReference type="EMBL" id="GGG94073.1"/>
    </source>
</evidence>
<evidence type="ECO:0000256" key="3">
    <source>
        <dbReference type="SAM" id="Phobius"/>
    </source>
</evidence>
<dbReference type="InterPro" id="IPR050465">
    <property type="entry name" value="UPF0194_transport"/>
</dbReference>
<dbReference type="GO" id="GO:0030313">
    <property type="term" value="C:cell envelope"/>
    <property type="evidence" value="ECO:0007669"/>
    <property type="project" value="UniProtKB-SubCell"/>
</dbReference>
<organism evidence="5 6">
    <name type="scientific">Polaribacter pacificus</name>
    <dbReference type="NCBI Taxonomy" id="1775173"/>
    <lineage>
        <taxon>Bacteria</taxon>
        <taxon>Pseudomonadati</taxon>
        <taxon>Bacteroidota</taxon>
        <taxon>Flavobacteriia</taxon>
        <taxon>Flavobacteriales</taxon>
        <taxon>Flavobacteriaceae</taxon>
    </lineage>
</organism>
<dbReference type="Pfam" id="PF25967">
    <property type="entry name" value="RND-MFP_C"/>
    <property type="match status" value="1"/>
</dbReference>
<dbReference type="PANTHER" id="PTHR32347">
    <property type="entry name" value="EFFLUX SYSTEM COMPONENT YKNX-RELATED"/>
    <property type="match status" value="1"/>
</dbReference>
<feature type="transmembrane region" description="Helical" evidence="3">
    <location>
        <begin position="16"/>
        <end position="34"/>
    </location>
</feature>
<dbReference type="EMBL" id="BMJW01000001">
    <property type="protein sequence ID" value="GGG94073.1"/>
    <property type="molecule type" value="Genomic_DNA"/>
</dbReference>
<sequence length="416" mass="47285">MDTVLENKSKFTPKRIGIFIAVLAVISLISYSIFSANSSTYKTDKDQVTIASVSHGSFNDYISIGGTVKPITTVFLDAYEGGRVQEINIEEGAMLKKGDVILTLENQSLYEEILSSENNLATKQNNLRDTKLKFESNRILGQKNTLEARFRFVQAKRKFEQYTKLYTEELIAKEEYLQAKESFELTKNQLDITLFQNQQDSILQLTGIKDLDNDLLRMKKTLNLVYDRINQLKVKSPIDGQLGFLDVQIGQQISRGKQIGQINVLSSYKIESEVSEFYLDRVKRGLTGTFERNGKSYGLKLKKIYPEVRNNTFKVDLIFDGERPDNITTGQSYYIKLQLGNPTKAILLPKGVFFQNTSGQWVYVLDASGEVAVKRNIKLGKQNPDFYEVIEGLEQGEKVIISSYDSFGENEKIILK</sequence>
<dbReference type="Gene3D" id="2.40.30.170">
    <property type="match status" value="1"/>
</dbReference>
<evidence type="ECO:0000259" key="4">
    <source>
        <dbReference type="Pfam" id="PF25967"/>
    </source>
</evidence>
<name>A0A917MCN8_9FLAO</name>